<sequence>MAEGSRRGADAAHALAACLESQRAAILAGYERDLPAMSNIIAGDPLAAQQVMTHADQILTDVVESLRCGEVRLDDSHKRMSYESGVTRAASGMHPRESLRTAAGFFTAVVNAVNRNIEDDEHTAALFSLVSLALNESTLMRLGGGLTTYSGYLLNKIHESHIEERRRIARELHDRVGLGLSVAQRQLEAYEFYEDKESAQALNRITTAQQGVREAMQSLRAVTSDLRLQEPLKSLEKALLNYLETLPPGIGYRLYVNGDETWAPASVRDESFLVIREAIRNAVAHGEAEMILVSMEIAPHELRAAVDDNGTGFDVDQAPGSGGMGLSTMRERAELMGGTVTIMSRPGRGTHAELVIPLPGR</sequence>
<evidence type="ECO:0000256" key="7">
    <source>
        <dbReference type="ARBA" id="ARBA00022475"/>
    </source>
</evidence>
<dbReference type="PRINTS" id="PR00344">
    <property type="entry name" value="BCTRLSENSOR"/>
</dbReference>
<evidence type="ECO:0000256" key="17">
    <source>
        <dbReference type="ARBA" id="ARBA00023014"/>
    </source>
</evidence>
<evidence type="ECO:0000256" key="9">
    <source>
        <dbReference type="ARBA" id="ARBA00022490"/>
    </source>
</evidence>
<dbReference type="SUPFAM" id="SSF55874">
    <property type="entry name" value="ATPase domain of HSP90 chaperone/DNA topoisomerase II/histidine kinase"/>
    <property type="match status" value="1"/>
</dbReference>
<dbReference type="PANTHER" id="PTHR24421">
    <property type="entry name" value="NITRATE/NITRITE SENSOR PROTEIN NARX-RELATED"/>
    <property type="match status" value="1"/>
</dbReference>
<evidence type="ECO:0000256" key="15">
    <source>
        <dbReference type="ARBA" id="ARBA00023004"/>
    </source>
</evidence>
<dbReference type="Gene3D" id="1.20.5.1930">
    <property type="match status" value="1"/>
</dbReference>
<evidence type="ECO:0000256" key="14">
    <source>
        <dbReference type="ARBA" id="ARBA00022989"/>
    </source>
</evidence>
<dbReference type="InterPro" id="IPR011712">
    <property type="entry name" value="Sig_transdc_His_kin_sub3_dim/P"/>
</dbReference>
<feature type="domain" description="Histidine kinase" evidence="21">
    <location>
        <begin position="274"/>
        <end position="360"/>
    </location>
</feature>
<keyword evidence="18" id="KW-0472">Membrane</keyword>
<dbReference type="EMBL" id="JBHSRF010000058">
    <property type="protein sequence ID" value="MFC6085244.1"/>
    <property type="molecule type" value="Genomic_DNA"/>
</dbReference>
<evidence type="ECO:0000256" key="6">
    <source>
        <dbReference type="ARBA" id="ARBA00017322"/>
    </source>
</evidence>
<proteinExistence type="predicted"/>
<dbReference type="InterPro" id="IPR050482">
    <property type="entry name" value="Sensor_HK_TwoCompSys"/>
</dbReference>
<protein>
    <recommendedName>
        <fullName evidence="6">Oxygen sensor histidine kinase NreB</fullName>
        <ecNumber evidence="5">2.7.13.3</ecNumber>
    </recommendedName>
    <alternativeName>
        <fullName evidence="20">Nitrogen regulation protein B</fullName>
    </alternativeName>
</protein>
<dbReference type="InterPro" id="IPR005467">
    <property type="entry name" value="His_kinase_dom"/>
</dbReference>
<comment type="subcellular location">
    <subcellularLocation>
        <location evidence="4">Cell membrane</location>
        <topology evidence="4">Multi-pass membrane protein</topology>
    </subcellularLocation>
    <subcellularLocation>
        <location evidence="3">Cytoplasm</location>
    </subcellularLocation>
</comment>
<keyword evidence="14" id="KW-1133">Transmembrane helix</keyword>
<name>A0ABW1NRC5_9ACTN</name>
<dbReference type="InterPro" id="IPR003594">
    <property type="entry name" value="HATPase_dom"/>
</dbReference>
<evidence type="ECO:0000259" key="21">
    <source>
        <dbReference type="PROSITE" id="PS50109"/>
    </source>
</evidence>
<dbReference type="Gene3D" id="3.30.565.10">
    <property type="entry name" value="Histidine kinase-like ATPase, C-terminal domain"/>
    <property type="match status" value="1"/>
</dbReference>
<evidence type="ECO:0000256" key="11">
    <source>
        <dbReference type="ARBA" id="ARBA00022692"/>
    </source>
</evidence>
<keyword evidence="16" id="KW-0902">Two-component regulatory system</keyword>
<evidence type="ECO:0000256" key="12">
    <source>
        <dbReference type="ARBA" id="ARBA00022723"/>
    </source>
</evidence>
<comment type="cofactor">
    <cofactor evidence="2">
        <name>[4Fe-4S] cluster</name>
        <dbReference type="ChEBI" id="CHEBI:49883"/>
    </cofactor>
</comment>
<keyword evidence="8" id="KW-0004">4Fe-4S</keyword>
<evidence type="ECO:0000256" key="5">
    <source>
        <dbReference type="ARBA" id="ARBA00012438"/>
    </source>
</evidence>
<dbReference type="Proteomes" id="UP001596137">
    <property type="component" value="Unassembled WGS sequence"/>
</dbReference>
<keyword evidence="9" id="KW-0963">Cytoplasm</keyword>
<evidence type="ECO:0000313" key="23">
    <source>
        <dbReference type="Proteomes" id="UP001596137"/>
    </source>
</evidence>
<evidence type="ECO:0000256" key="13">
    <source>
        <dbReference type="ARBA" id="ARBA00022777"/>
    </source>
</evidence>
<keyword evidence="23" id="KW-1185">Reference proteome</keyword>
<gene>
    <name evidence="22" type="ORF">ACFP1K_29045</name>
</gene>
<dbReference type="Pfam" id="PF02518">
    <property type="entry name" value="HATPase_c"/>
    <property type="match status" value="1"/>
</dbReference>
<evidence type="ECO:0000256" key="10">
    <source>
        <dbReference type="ARBA" id="ARBA00022679"/>
    </source>
</evidence>
<evidence type="ECO:0000256" key="18">
    <source>
        <dbReference type="ARBA" id="ARBA00023136"/>
    </source>
</evidence>
<evidence type="ECO:0000256" key="4">
    <source>
        <dbReference type="ARBA" id="ARBA00004651"/>
    </source>
</evidence>
<dbReference type="EC" id="2.7.13.3" evidence="5"/>
<evidence type="ECO:0000256" key="3">
    <source>
        <dbReference type="ARBA" id="ARBA00004496"/>
    </source>
</evidence>
<keyword evidence="15" id="KW-0408">Iron</keyword>
<dbReference type="CDD" id="cd16917">
    <property type="entry name" value="HATPase_UhpB-NarQ-NarX-like"/>
    <property type="match status" value="1"/>
</dbReference>
<keyword evidence="12" id="KW-0479">Metal-binding</keyword>
<evidence type="ECO:0000256" key="2">
    <source>
        <dbReference type="ARBA" id="ARBA00001966"/>
    </source>
</evidence>
<comment type="catalytic activity">
    <reaction evidence="1">
        <text>ATP + protein L-histidine = ADP + protein N-phospho-L-histidine.</text>
        <dbReference type="EC" id="2.7.13.3"/>
    </reaction>
</comment>
<evidence type="ECO:0000256" key="19">
    <source>
        <dbReference type="ARBA" id="ARBA00024827"/>
    </source>
</evidence>
<dbReference type="PANTHER" id="PTHR24421:SF37">
    <property type="entry name" value="SENSOR HISTIDINE KINASE NARS"/>
    <property type="match status" value="1"/>
</dbReference>
<evidence type="ECO:0000256" key="20">
    <source>
        <dbReference type="ARBA" id="ARBA00030800"/>
    </source>
</evidence>
<dbReference type="InterPro" id="IPR036890">
    <property type="entry name" value="HATPase_C_sf"/>
</dbReference>
<dbReference type="SMART" id="SM00387">
    <property type="entry name" value="HATPase_c"/>
    <property type="match status" value="1"/>
</dbReference>
<keyword evidence="17" id="KW-0411">Iron-sulfur</keyword>
<dbReference type="GO" id="GO:0016301">
    <property type="term" value="F:kinase activity"/>
    <property type="evidence" value="ECO:0007669"/>
    <property type="project" value="UniProtKB-KW"/>
</dbReference>
<keyword evidence="10" id="KW-0808">Transferase</keyword>
<evidence type="ECO:0000256" key="16">
    <source>
        <dbReference type="ARBA" id="ARBA00023012"/>
    </source>
</evidence>
<comment type="function">
    <text evidence="19">Member of the two-component regulatory system NreB/NreC involved in the control of dissimilatory nitrate/nitrite reduction in response to oxygen. NreB functions as a direct oxygen sensor histidine kinase which is autophosphorylated, in the absence of oxygen, probably at the conserved histidine residue, and transfers its phosphate group probably to a conserved aspartate residue of NreC. NreB/NreC activates the expression of the nitrate (narGHJI) and nitrite (nir) reductase operons, as well as the putative nitrate transporter gene narT.</text>
</comment>
<evidence type="ECO:0000313" key="22">
    <source>
        <dbReference type="EMBL" id="MFC6085244.1"/>
    </source>
</evidence>
<evidence type="ECO:0000256" key="8">
    <source>
        <dbReference type="ARBA" id="ARBA00022485"/>
    </source>
</evidence>
<dbReference type="RefSeq" id="WP_380759174.1">
    <property type="nucleotide sequence ID" value="NZ_JBHSRF010000058.1"/>
</dbReference>
<dbReference type="PROSITE" id="PS50109">
    <property type="entry name" value="HIS_KIN"/>
    <property type="match status" value="1"/>
</dbReference>
<evidence type="ECO:0000256" key="1">
    <source>
        <dbReference type="ARBA" id="ARBA00000085"/>
    </source>
</evidence>
<keyword evidence="11" id="KW-0812">Transmembrane</keyword>
<keyword evidence="7" id="KW-1003">Cell membrane</keyword>
<accession>A0ABW1NRC5</accession>
<dbReference type="InterPro" id="IPR004358">
    <property type="entry name" value="Sig_transdc_His_kin-like_C"/>
</dbReference>
<reference evidence="23" key="1">
    <citation type="journal article" date="2019" name="Int. J. Syst. Evol. Microbiol.">
        <title>The Global Catalogue of Microorganisms (GCM) 10K type strain sequencing project: providing services to taxonomists for standard genome sequencing and annotation.</title>
        <authorList>
            <consortium name="The Broad Institute Genomics Platform"/>
            <consortium name="The Broad Institute Genome Sequencing Center for Infectious Disease"/>
            <person name="Wu L."/>
            <person name="Ma J."/>
        </authorList>
    </citation>
    <scope>NUCLEOTIDE SEQUENCE [LARGE SCALE GENOMIC DNA]</scope>
    <source>
        <strain evidence="23">JCM 30346</strain>
    </source>
</reference>
<comment type="caution">
    <text evidence="22">The sequence shown here is derived from an EMBL/GenBank/DDBJ whole genome shotgun (WGS) entry which is preliminary data.</text>
</comment>
<keyword evidence="13 22" id="KW-0418">Kinase</keyword>
<dbReference type="Pfam" id="PF07730">
    <property type="entry name" value="HisKA_3"/>
    <property type="match status" value="1"/>
</dbReference>
<organism evidence="22 23">
    <name type="scientific">Sphaerisporangium aureirubrum</name>
    <dbReference type="NCBI Taxonomy" id="1544736"/>
    <lineage>
        <taxon>Bacteria</taxon>
        <taxon>Bacillati</taxon>
        <taxon>Actinomycetota</taxon>
        <taxon>Actinomycetes</taxon>
        <taxon>Streptosporangiales</taxon>
        <taxon>Streptosporangiaceae</taxon>
        <taxon>Sphaerisporangium</taxon>
    </lineage>
</organism>